<keyword evidence="4" id="KW-1185">Reference proteome</keyword>
<keyword evidence="1" id="KW-0862">Zinc</keyword>
<protein>
    <submittedName>
        <fullName evidence="3">LmbE family N-acetylglucosaminyl deacetylase</fullName>
    </submittedName>
</protein>
<dbReference type="Proteomes" id="UP000583800">
    <property type="component" value="Unassembled WGS sequence"/>
</dbReference>
<dbReference type="InterPro" id="IPR003737">
    <property type="entry name" value="GlcNAc_PI_deacetylase-related"/>
</dbReference>
<dbReference type="InterPro" id="IPR024078">
    <property type="entry name" value="LmbE-like_dom_sf"/>
</dbReference>
<evidence type="ECO:0000313" key="3">
    <source>
        <dbReference type="EMBL" id="MBB6347393.1"/>
    </source>
</evidence>
<dbReference type="SUPFAM" id="SSF102588">
    <property type="entry name" value="LmbE-like"/>
    <property type="match status" value="1"/>
</dbReference>
<accession>A0A7X0C3A3</accession>
<dbReference type="GO" id="GO:0016811">
    <property type="term" value="F:hydrolase activity, acting on carbon-nitrogen (but not peptide) bonds, in linear amides"/>
    <property type="evidence" value="ECO:0007669"/>
    <property type="project" value="TreeGrafter"/>
</dbReference>
<gene>
    <name evidence="3" type="ORF">FHU36_003938</name>
</gene>
<dbReference type="EMBL" id="JACHJB010000002">
    <property type="protein sequence ID" value="MBB6347393.1"/>
    <property type="molecule type" value="Genomic_DNA"/>
</dbReference>
<evidence type="ECO:0000313" key="4">
    <source>
        <dbReference type="Proteomes" id="UP000583800"/>
    </source>
</evidence>
<proteinExistence type="predicted"/>
<dbReference type="RefSeq" id="WP_185085347.1">
    <property type="nucleotide sequence ID" value="NZ_JACHJB010000002.1"/>
</dbReference>
<reference evidence="3 4" key="1">
    <citation type="submission" date="2020-08" db="EMBL/GenBank/DDBJ databases">
        <title>Sequencing the genomes of 1000 actinobacteria strains.</title>
        <authorList>
            <person name="Klenk H.-P."/>
        </authorList>
    </citation>
    <scope>NUCLEOTIDE SEQUENCE [LARGE SCALE GENOMIC DNA]</scope>
    <source>
        <strain evidence="3 4">DSM 45913</strain>
    </source>
</reference>
<dbReference type="Gene3D" id="3.40.50.10320">
    <property type="entry name" value="LmbE-like"/>
    <property type="match status" value="1"/>
</dbReference>
<dbReference type="Pfam" id="PF02585">
    <property type="entry name" value="PIG-L"/>
    <property type="match status" value="1"/>
</dbReference>
<evidence type="ECO:0000256" key="1">
    <source>
        <dbReference type="ARBA" id="ARBA00022833"/>
    </source>
</evidence>
<evidence type="ECO:0000256" key="2">
    <source>
        <dbReference type="SAM" id="MobiDB-lite"/>
    </source>
</evidence>
<organism evidence="3 4">
    <name type="scientific">Nonomuraea muscovyensis</name>
    <dbReference type="NCBI Taxonomy" id="1124761"/>
    <lineage>
        <taxon>Bacteria</taxon>
        <taxon>Bacillati</taxon>
        <taxon>Actinomycetota</taxon>
        <taxon>Actinomycetes</taxon>
        <taxon>Streptosporangiales</taxon>
        <taxon>Streptosporangiaceae</taxon>
        <taxon>Nonomuraea</taxon>
    </lineage>
</organism>
<dbReference type="PANTHER" id="PTHR12993">
    <property type="entry name" value="N-ACETYLGLUCOSAMINYL-PHOSPHATIDYLINOSITOL DE-N-ACETYLASE-RELATED"/>
    <property type="match status" value="1"/>
</dbReference>
<name>A0A7X0C3A3_9ACTN</name>
<comment type="caution">
    <text evidence="3">The sequence shown here is derived from an EMBL/GenBank/DDBJ whole genome shotgun (WGS) entry which is preliminary data.</text>
</comment>
<sequence>MSPVDVTPVLVVSAHLDDAVLSWGGTIAALTRRGVRVVVLTVFAGCGGDPLPPYAEQYHSWWRASGTVAAAVAATAAEGMRLRRAEDARACAALAAELVHLDFTEALYRRRADGSPRCAAGDDLFSAPDPDDLALQRAVADALGGWIAELAPGEVHAPAAVGGHLDHVLTARACASALRDGPPGRWYEDLPYAMEPPEPGVPAAGLGPAAASPLTGGDWRRKVAAAAAYRSQHPMLWDDDWPDRLLAHAREAGGGTPVERHWAAAPGSNGDH</sequence>
<dbReference type="PANTHER" id="PTHR12993:SF29">
    <property type="entry name" value="BLR3841 PROTEIN"/>
    <property type="match status" value="1"/>
</dbReference>
<dbReference type="AlphaFoldDB" id="A0A7X0C3A3"/>
<feature type="region of interest" description="Disordered" evidence="2">
    <location>
        <begin position="251"/>
        <end position="272"/>
    </location>
</feature>
<dbReference type="GO" id="GO:0016137">
    <property type="term" value="P:glycoside metabolic process"/>
    <property type="evidence" value="ECO:0007669"/>
    <property type="project" value="UniProtKB-ARBA"/>
</dbReference>